<dbReference type="InterPro" id="IPR011992">
    <property type="entry name" value="EF-hand-dom_pair"/>
</dbReference>
<dbReference type="EMBL" id="CCKQ01000416">
    <property type="protein sequence ID" value="CDW71492.1"/>
    <property type="molecule type" value="Genomic_DNA"/>
</dbReference>
<dbReference type="InterPro" id="IPR011009">
    <property type="entry name" value="Kinase-like_dom_sf"/>
</dbReference>
<organism evidence="11 12">
    <name type="scientific">Stylonychia lemnae</name>
    <name type="common">Ciliate</name>
    <dbReference type="NCBI Taxonomy" id="5949"/>
    <lineage>
        <taxon>Eukaryota</taxon>
        <taxon>Sar</taxon>
        <taxon>Alveolata</taxon>
        <taxon>Ciliophora</taxon>
        <taxon>Intramacronucleata</taxon>
        <taxon>Spirotrichea</taxon>
        <taxon>Stichotrichia</taxon>
        <taxon>Sporadotrichida</taxon>
        <taxon>Oxytrichidae</taxon>
        <taxon>Stylonychinae</taxon>
        <taxon>Stylonychia</taxon>
    </lineage>
</organism>
<dbReference type="InterPro" id="IPR002048">
    <property type="entry name" value="EF_hand_dom"/>
</dbReference>
<dbReference type="SUPFAM" id="SSF47473">
    <property type="entry name" value="EF-hand"/>
    <property type="match status" value="1"/>
</dbReference>
<dbReference type="GO" id="GO:0004674">
    <property type="term" value="F:protein serine/threonine kinase activity"/>
    <property type="evidence" value="ECO:0007669"/>
    <property type="project" value="UniProtKB-KW"/>
</dbReference>
<dbReference type="PROSITE" id="PS50011">
    <property type="entry name" value="PROTEIN_KINASE_DOM"/>
    <property type="match status" value="1"/>
</dbReference>
<keyword evidence="12" id="KW-1185">Reference proteome</keyword>
<feature type="domain" description="EF-hand" evidence="10">
    <location>
        <begin position="338"/>
        <end position="373"/>
    </location>
</feature>
<dbReference type="Gene3D" id="1.10.510.10">
    <property type="entry name" value="Transferase(Phosphotransferase) domain 1"/>
    <property type="match status" value="2"/>
</dbReference>
<dbReference type="SUPFAM" id="SSF56112">
    <property type="entry name" value="Protein kinase-like (PK-like)"/>
    <property type="match status" value="1"/>
</dbReference>
<dbReference type="PANTHER" id="PTHR24349">
    <property type="entry name" value="SERINE/THREONINE-PROTEIN KINASE"/>
    <property type="match status" value="1"/>
</dbReference>
<proteinExistence type="inferred from homology"/>
<comment type="cofactor">
    <cofactor evidence="1">
        <name>Mg(2+)</name>
        <dbReference type="ChEBI" id="CHEBI:18420"/>
    </cofactor>
</comment>
<evidence type="ECO:0000256" key="8">
    <source>
        <dbReference type="ARBA" id="ARBA00024334"/>
    </source>
</evidence>
<dbReference type="InParanoid" id="A0A077ZND7"/>
<reference evidence="11 12" key="1">
    <citation type="submission" date="2014-06" db="EMBL/GenBank/DDBJ databases">
        <authorList>
            <person name="Swart Estienne"/>
        </authorList>
    </citation>
    <scope>NUCLEOTIDE SEQUENCE [LARGE SCALE GENOMIC DNA]</scope>
    <source>
        <strain evidence="11 12">130c</strain>
    </source>
</reference>
<evidence type="ECO:0000313" key="12">
    <source>
        <dbReference type="Proteomes" id="UP000039865"/>
    </source>
</evidence>
<evidence type="ECO:0000256" key="4">
    <source>
        <dbReference type="ARBA" id="ARBA00022741"/>
    </source>
</evidence>
<dbReference type="PROSITE" id="PS50222">
    <property type="entry name" value="EF_HAND_2"/>
    <property type="match status" value="3"/>
</dbReference>
<feature type="domain" description="EF-hand" evidence="10">
    <location>
        <begin position="302"/>
        <end position="337"/>
    </location>
</feature>
<dbReference type="GO" id="GO:0005524">
    <property type="term" value="F:ATP binding"/>
    <property type="evidence" value="ECO:0007669"/>
    <property type="project" value="UniProtKB-KW"/>
</dbReference>
<evidence type="ECO:0000256" key="5">
    <source>
        <dbReference type="ARBA" id="ARBA00022777"/>
    </source>
</evidence>
<dbReference type="GO" id="GO:0005509">
    <property type="term" value="F:calcium ion binding"/>
    <property type="evidence" value="ECO:0007669"/>
    <property type="project" value="InterPro"/>
</dbReference>
<dbReference type="Pfam" id="PF00069">
    <property type="entry name" value="Pkinase"/>
    <property type="match status" value="1"/>
</dbReference>
<evidence type="ECO:0000259" key="9">
    <source>
        <dbReference type="PROSITE" id="PS50011"/>
    </source>
</evidence>
<accession>A0A077ZND7</accession>
<dbReference type="Proteomes" id="UP000039865">
    <property type="component" value="Unassembled WGS sequence"/>
</dbReference>
<dbReference type="Gene3D" id="1.10.238.10">
    <property type="entry name" value="EF-hand"/>
    <property type="match status" value="1"/>
</dbReference>
<gene>
    <name evidence="11" type="primary">Contig7737.g8245</name>
    <name evidence="11" type="ORF">STYLEM_437</name>
</gene>
<keyword evidence="4" id="KW-0547">Nucleotide-binding</keyword>
<keyword evidence="5 11" id="KW-0418">Kinase</keyword>
<feature type="domain" description="EF-hand" evidence="10">
    <location>
        <begin position="266"/>
        <end position="301"/>
    </location>
</feature>
<protein>
    <submittedName>
        <fullName evidence="11">Protein kinase domain containing protein</fullName>
    </submittedName>
</protein>
<name>A0A077ZND7_STYLE</name>
<evidence type="ECO:0000256" key="2">
    <source>
        <dbReference type="ARBA" id="ARBA00022527"/>
    </source>
</evidence>
<evidence type="ECO:0000256" key="1">
    <source>
        <dbReference type="ARBA" id="ARBA00001946"/>
    </source>
</evidence>
<keyword evidence="7" id="KW-0067">ATP-binding</keyword>
<dbReference type="InterPro" id="IPR018247">
    <property type="entry name" value="EF_Hand_1_Ca_BS"/>
</dbReference>
<dbReference type="CDD" id="cd00051">
    <property type="entry name" value="EFh"/>
    <property type="match status" value="1"/>
</dbReference>
<dbReference type="PROSITE" id="PS00018">
    <property type="entry name" value="EF_HAND_1"/>
    <property type="match status" value="1"/>
</dbReference>
<dbReference type="AlphaFoldDB" id="A0A077ZND7"/>
<evidence type="ECO:0000259" key="10">
    <source>
        <dbReference type="PROSITE" id="PS50222"/>
    </source>
</evidence>
<dbReference type="InterPro" id="IPR000719">
    <property type="entry name" value="Prot_kinase_dom"/>
</dbReference>
<sequence length="416" mass="48679">MDNKGWFIDSHNGNIKDEYHFIEKIASGGFGIVYLAEQRKTGDKYAIKAIQKKKVKDYMTFQNEIKLLRILPENFMLKNKNDVTCMKLIDFGKIYQGFIFYNRSFKRLFRVASYVHSKWISPEVFNQKYTSKIDLWSMGVVLYILLSGKVPFPGRDEREIITNVIKGQFHFEHDAFKNVSEDCKDLIRNLLNKDVNQRYSAQQAQQHRWILKHAGGEQAPSAAQPDFVYENMKETISSLFIITLFLGGVKSRKACIIELASRVPEESFEDLKAAFRMNDDNGSGKLNHDDFTRCLKIANMKINERELEILINELDQKQEGVIDYEEFSNSCFSSYLFSKENILRLLFEHIDQQKTGIITLLQLRQVIESDHIKLSSDQLDRIFKKELKFDLSNIDESDVINYNLFIQCLRREYNLD</sequence>
<comment type="similarity">
    <text evidence="8">Belongs to the protein kinase superfamily. Ser/Thr protein kinase family. CDPK subfamily.</text>
</comment>
<evidence type="ECO:0000256" key="6">
    <source>
        <dbReference type="ARBA" id="ARBA00022837"/>
    </source>
</evidence>
<dbReference type="Pfam" id="PF13499">
    <property type="entry name" value="EF-hand_7"/>
    <property type="match status" value="1"/>
</dbReference>
<dbReference type="InterPro" id="IPR050205">
    <property type="entry name" value="CDPK_Ser/Thr_kinases"/>
</dbReference>
<evidence type="ECO:0000256" key="3">
    <source>
        <dbReference type="ARBA" id="ARBA00022679"/>
    </source>
</evidence>
<keyword evidence="6" id="KW-0106">Calcium</keyword>
<feature type="domain" description="Protein kinase" evidence="9">
    <location>
        <begin position="1"/>
        <end position="210"/>
    </location>
</feature>
<dbReference type="OrthoDB" id="40902at2759"/>
<evidence type="ECO:0000256" key="7">
    <source>
        <dbReference type="ARBA" id="ARBA00022840"/>
    </source>
</evidence>
<keyword evidence="3" id="KW-0808">Transferase</keyword>
<keyword evidence="2" id="KW-0723">Serine/threonine-protein kinase</keyword>
<evidence type="ECO:0000313" key="11">
    <source>
        <dbReference type="EMBL" id="CDW71492.1"/>
    </source>
</evidence>